<evidence type="ECO:0000313" key="1">
    <source>
        <dbReference type="EMBL" id="KAI9461409.1"/>
    </source>
</evidence>
<organism evidence="1 2">
    <name type="scientific">Russula earlei</name>
    <dbReference type="NCBI Taxonomy" id="71964"/>
    <lineage>
        <taxon>Eukaryota</taxon>
        <taxon>Fungi</taxon>
        <taxon>Dikarya</taxon>
        <taxon>Basidiomycota</taxon>
        <taxon>Agaricomycotina</taxon>
        <taxon>Agaricomycetes</taxon>
        <taxon>Russulales</taxon>
        <taxon>Russulaceae</taxon>
        <taxon>Russula</taxon>
    </lineage>
</organism>
<comment type="caution">
    <text evidence="1">The sequence shown here is derived from an EMBL/GenBank/DDBJ whole genome shotgun (WGS) entry which is preliminary data.</text>
</comment>
<proteinExistence type="predicted"/>
<sequence length="240" mass="25197">MHARSVFVVLCLAFGILPSLALPCGASGAEHHSPKSGGAGPSEGQKGPYSVKLHKRTDRSGSHRVVLKSPQGDLRMTAPVESGPLTLHVHLNSPPQVIHQNGLGSSAYATPKPDRLNNWVIDQSQRASSHRSPSVAQSIRQSIAPPSVAQSIRQSIAPPSVAPSIRQSIAPPSVAPSRKSGASLSRDSSISRSYAPPSVAPSGRVRSPPSIANSAYRPGSVRSLGRHGSERSGYSSQRRD</sequence>
<protein>
    <submittedName>
        <fullName evidence="1">Uncharacterized protein</fullName>
    </submittedName>
</protein>
<keyword evidence="2" id="KW-1185">Reference proteome</keyword>
<dbReference type="Proteomes" id="UP001207468">
    <property type="component" value="Unassembled WGS sequence"/>
</dbReference>
<evidence type="ECO:0000313" key="2">
    <source>
        <dbReference type="Proteomes" id="UP001207468"/>
    </source>
</evidence>
<accession>A0ACC0U411</accession>
<reference evidence="1" key="1">
    <citation type="submission" date="2021-03" db="EMBL/GenBank/DDBJ databases">
        <title>Evolutionary priming and transition to the ectomycorrhizal habit in an iconic lineage of mushroom-forming fungi: is preadaptation a requirement?</title>
        <authorList>
            <consortium name="DOE Joint Genome Institute"/>
            <person name="Looney B.P."/>
            <person name="Miyauchi S."/>
            <person name="Morin E."/>
            <person name="Drula E."/>
            <person name="Courty P.E."/>
            <person name="Chicoki N."/>
            <person name="Fauchery L."/>
            <person name="Kohler A."/>
            <person name="Kuo A."/>
            <person name="LaButti K."/>
            <person name="Pangilinan J."/>
            <person name="Lipzen A."/>
            <person name="Riley R."/>
            <person name="Andreopoulos W."/>
            <person name="He G."/>
            <person name="Johnson J."/>
            <person name="Barry K.W."/>
            <person name="Grigoriev I.V."/>
            <person name="Nagy L."/>
            <person name="Hibbett D."/>
            <person name="Henrissat B."/>
            <person name="Matheny P.B."/>
            <person name="Labbe J."/>
            <person name="Martin A.F."/>
        </authorList>
    </citation>
    <scope>NUCLEOTIDE SEQUENCE</scope>
    <source>
        <strain evidence="1">BPL698</strain>
    </source>
</reference>
<gene>
    <name evidence="1" type="ORF">F5148DRAFT_244878</name>
</gene>
<name>A0ACC0U411_9AGAM</name>
<dbReference type="EMBL" id="JAGFNK010000178">
    <property type="protein sequence ID" value="KAI9461409.1"/>
    <property type="molecule type" value="Genomic_DNA"/>
</dbReference>